<gene>
    <name evidence="1" type="ORF">AVDCRST_MAG43-676</name>
</gene>
<feature type="non-terminal residue" evidence="1">
    <location>
        <position position="1"/>
    </location>
</feature>
<reference evidence="1" key="1">
    <citation type="submission" date="2020-02" db="EMBL/GenBank/DDBJ databases">
        <authorList>
            <person name="Meier V. D."/>
        </authorList>
    </citation>
    <scope>NUCLEOTIDE SEQUENCE</scope>
    <source>
        <strain evidence="1">AVDCRST_MAG43</strain>
    </source>
</reference>
<dbReference type="AlphaFoldDB" id="A0A6J4UFI4"/>
<protein>
    <submittedName>
        <fullName evidence="1">Uncharacterized protein</fullName>
    </submittedName>
</protein>
<name>A0A6J4UFI4_9BACT</name>
<sequence>GRSDPDPRRPWPGRLRCGRAALWCRFTADRGPAPTMAV</sequence>
<proteinExistence type="predicted"/>
<feature type="non-terminal residue" evidence="1">
    <location>
        <position position="38"/>
    </location>
</feature>
<accession>A0A6J4UFI4</accession>
<organism evidence="1">
    <name type="scientific">uncultured Thermomicrobiales bacterium</name>
    <dbReference type="NCBI Taxonomy" id="1645740"/>
    <lineage>
        <taxon>Bacteria</taxon>
        <taxon>Pseudomonadati</taxon>
        <taxon>Thermomicrobiota</taxon>
        <taxon>Thermomicrobia</taxon>
        <taxon>Thermomicrobiales</taxon>
        <taxon>environmental samples</taxon>
    </lineage>
</organism>
<dbReference type="EMBL" id="CADCWI010000036">
    <property type="protein sequence ID" value="CAA9546696.1"/>
    <property type="molecule type" value="Genomic_DNA"/>
</dbReference>
<evidence type="ECO:0000313" key="1">
    <source>
        <dbReference type="EMBL" id="CAA9546696.1"/>
    </source>
</evidence>